<dbReference type="PANTHER" id="PTHR43143">
    <property type="entry name" value="METALLOPHOSPHOESTERASE, CALCINEURIN SUPERFAMILY"/>
    <property type="match status" value="1"/>
</dbReference>
<evidence type="ECO:0000313" key="2">
    <source>
        <dbReference type="EMBL" id="PTN05949.1"/>
    </source>
</evidence>
<dbReference type="Gene3D" id="3.60.21.10">
    <property type="match status" value="1"/>
</dbReference>
<evidence type="ECO:0000259" key="1">
    <source>
        <dbReference type="Pfam" id="PF00149"/>
    </source>
</evidence>
<reference evidence="2 3" key="1">
    <citation type="submission" date="2018-04" db="EMBL/GenBank/DDBJ databases">
        <title>Genomic Encyclopedia of Archaeal and Bacterial Type Strains, Phase II (KMG-II): from individual species to whole genera.</title>
        <authorList>
            <person name="Goeker M."/>
        </authorList>
    </citation>
    <scope>NUCLEOTIDE SEQUENCE [LARGE SCALE GENOMIC DNA]</scope>
    <source>
        <strain evidence="2 3">DSM 28823</strain>
    </source>
</reference>
<evidence type="ECO:0000313" key="3">
    <source>
        <dbReference type="Proteomes" id="UP000243525"/>
    </source>
</evidence>
<comment type="caution">
    <text evidence="2">The sequence shown here is derived from an EMBL/GenBank/DDBJ whole genome shotgun (WGS) entry which is preliminary data.</text>
</comment>
<sequence>METMLQHIKRSWLYPVVLLFLASCELFEYHPYDTQNFDKTEVNAANIAKIELQDNQSDTLRFVLIGDSQRYYDETEDFVDNINQRNDIDFVIHAGDITDFGLSKEYEWMYDILDKLQVPFVTLIGNHDVIGHGKEVYLTVFGDYNFSFVSHRTRFICLNTNALEFDYSTPVPDFDYMLGFMTDSADIDQTIVVMHAPPYSDQFNNNSALMFNHILGEYKNLRFCLHGHNHQLEVNDFFDNGILYYGCEDISKRSYMVFTVTPENYSYTIEQF</sequence>
<dbReference type="InterPro" id="IPR004843">
    <property type="entry name" value="Calcineurin-like_PHP"/>
</dbReference>
<dbReference type="PANTHER" id="PTHR43143:SF1">
    <property type="entry name" value="SERINE_THREONINE-PROTEIN PHOSPHATASE CPPED1"/>
    <property type="match status" value="1"/>
</dbReference>
<protein>
    <submittedName>
        <fullName evidence="2">Calcineurin-like phosphoesterase family protein</fullName>
    </submittedName>
</protein>
<accession>A0A2T5BXY3</accession>
<organism evidence="2 3">
    <name type="scientific">Mangrovibacterium marinum</name>
    <dbReference type="NCBI Taxonomy" id="1639118"/>
    <lineage>
        <taxon>Bacteria</taxon>
        <taxon>Pseudomonadati</taxon>
        <taxon>Bacteroidota</taxon>
        <taxon>Bacteroidia</taxon>
        <taxon>Marinilabiliales</taxon>
        <taxon>Prolixibacteraceae</taxon>
        <taxon>Mangrovibacterium</taxon>
    </lineage>
</organism>
<keyword evidence="3" id="KW-1185">Reference proteome</keyword>
<dbReference type="Proteomes" id="UP000243525">
    <property type="component" value="Unassembled WGS sequence"/>
</dbReference>
<dbReference type="RefSeq" id="WP_211316181.1">
    <property type="nucleotide sequence ID" value="NZ_QAAD01000024.1"/>
</dbReference>
<dbReference type="Pfam" id="PF00149">
    <property type="entry name" value="Metallophos"/>
    <property type="match status" value="1"/>
</dbReference>
<dbReference type="InterPro" id="IPR051918">
    <property type="entry name" value="STPP_CPPED1"/>
</dbReference>
<name>A0A2T5BXY3_9BACT</name>
<dbReference type="EMBL" id="QAAD01000024">
    <property type="protein sequence ID" value="PTN05949.1"/>
    <property type="molecule type" value="Genomic_DNA"/>
</dbReference>
<dbReference type="InterPro" id="IPR029052">
    <property type="entry name" value="Metallo-depent_PP-like"/>
</dbReference>
<dbReference type="SUPFAM" id="SSF56300">
    <property type="entry name" value="Metallo-dependent phosphatases"/>
    <property type="match status" value="1"/>
</dbReference>
<dbReference type="AlphaFoldDB" id="A0A2T5BXY3"/>
<gene>
    <name evidence="2" type="ORF">C8N47_12412</name>
</gene>
<feature type="domain" description="Calcineurin-like phosphoesterase" evidence="1">
    <location>
        <begin position="60"/>
        <end position="231"/>
    </location>
</feature>
<dbReference type="GO" id="GO:0016787">
    <property type="term" value="F:hydrolase activity"/>
    <property type="evidence" value="ECO:0007669"/>
    <property type="project" value="InterPro"/>
</dbReference>
<proteinExistence type="predicted"/>